<sequence>MDNTAEIVILKCVNALELVMEECPSLKHFTDGCILSPLLSCLKNDTYKDDFVTLIPRLESLLRKHFAGPNLIDFESAVVGSTQELTKLCLLLLHIIVITESTLRARLVNSPILDYSTQAKVKYLLEAVQKRGAGLSSRFLNILCTEKLDDHHHHHHHQMIQQCHTPVRGSGGGGGGVGGAEAKTREVKRLQQQQLNTLEEEKLKMNQNQQLSAKKIDKLNIQVQKLEAKLKQTELSRDNMEMKIKSGEELTNQQMTRLDRVEGVKERECFHREYCTIHQVVSTNDELESKNEPLTMKLKPTSADRDRLQEEMITLHQANIDKEDIIELQAAVIQGFQVEVEDLCHYRQEHQALPCVSDGSFSGSPIRMDLPMSSPTPGTRVENLKEAVVDKILQETRSRVKLLEEQVEELERNLNTINRERERN</sequence>
<proteinExistence type="predicted"/>
<evidence type="ECO:0000256" key="1">
    <source>
        <dbReference type="SAM" id="Coils"/>
    </source>
</evidence>
<name>A0AAE1BMD4_PETCI</name>
<protein>
    <submittedName>
        <fullName evidence="2">Uncharacterized protein</fullName>
    </submittedName>
</protein>
<dbReference type="Proteomes" id="UP001286313">
    <property type="component" value="Unassembled WGS sequence"/>
</dbReference>
<feature type="coiled-coil region" evidence="1">
    <location>
        <begin position="393"/>
        <end position="423"/>
    </location>
</feature>
<organism evidence="2 3">
    <name type="scientific">Petrolisthes cinctipes</name>
    <name type="common">Flat porcelain crab</name>
    <dbReference type="NCBI Taxonomy" id="88211"/>
    <lineage>
        <taxon>Eukaryota</taxon>
        <taxon>Metazoa</taxon>
        <taxon>Ecdysozoa</taxon>
        <taxon>Arthropoda</taxon>
        <taxon>Crustacea</taxon>
        <taxon>Multicrustacea</taxon>
        <taxon>Malacostraca</taxon>
        <taxon>Eumalacostraca</taxon>
        <taxon>Eucarida</taxon>
        <taxon>Decapoda</taxon>
        <taxon>Pleocyemata</taxon>
        <taxon>Anomura</taxon>
        <taxon>Galatheoidea</taxon>
        <taxon>Porcellanidae</taxon>
        <taxon>Petrolisthes</taxon>
    </lineage>
</organism>
<gene>
    <name evidence="2" type="ORF">Pcinc_040073</name>
</gene>
<keyword evidence="1" id="KW-0175">Coiled coil</keyword>
<reference evidence="2" key="1">
    <citation type="submission" date="2023-10" db="EMBL/GenBank/DDBJ databases">
        <title>Genome assemblies of two species of porcelain crab, Petrolisthes cinctipes and Petrolisthes manimaculis (Anomura: Porcellanidae).</title>
        <authorList>
            <person name="Angst P."/>
        </authorList>
    </citation>
    <scope>NUCLEOTIDE SEQUENCE</scope>
    <source>
        <strain evidence="2">PB745_01</strain>
        <tissue evidence="2">Gill</tissue>
    </source>
</reference>
<dbReference type="AlphaFoldDB" id="A0AAE1BMD4"/>
<keyword evidence="3" id="KW-1185">Reference proteome</keyword>
<feature type="coiled-coil region" evidence="1">
    <location>
        <begin position="180"/>
        <end position="243"/>
    </location>
</feature>
<dbReference type="EMBL" id="JAWQEG010006980">
    <property type="protein sequence ID" value="KAK3853386.1"/>
    <property type="molecule type" value="Genomic_DNA"/>
</dbReference>
<evidence type="ECO:0000313" key="2">
    <source>
        <dbReference type="EMBL" id="KAK3853386.1"/>
    </source>
</evidence>
<comment type="caution">
    <text evidence="2">The sequence shown here is derived from an EMBL/GenBank/DDBJ whole genome shotgun (WGS) entry which is preliminary data.</text>
</comment>
<evidence type="ECO:0000313" key="3">
    <source>
        <dbReference type="Proteomes" id="UP001286313"/>
    </source>
</evidence>
<accession>A0AAE1BMD4</accession>